<dbReference type="OrthoDB" id="7375810at2"/>
<gene>
    <name evidence="2" type="ORF">CDQ92_13185</name>
</gene>
<keyword evidence="3" id="KW-1185">Reference proteome</keyword>
<sequence length="119" mass="13974">MPPKPTLPAGGSSVSERLFDHDPVSGMTTWHSYDEETDTTFFRYEQDTSAILDHNKEMQAEGFDKRSDMWHAAKIPNVIIMEWLTKHGVRFWDKNHTEGVKRLLNSDEYRHLRTNHFII</sequence>
<accession>A0A246JT18</accession>
<evidence type="ECO:0000256" key="1">
    <source>
        <dbReference type="SAM" id="MobiDB-lite"/>
    </source>
</evidence>
<name>A0A246JT18_9SPHN</name>
<proteinExistence type="predicted"/>
<organism evidence="2 3">
    <name type="scientific">Sphingopyxis bauzanensis</name>
    <dbReference type="NCBI Taxonomy" id="651663"/>
    <lineage>
        <taxon>Bacteria</taxon>
        <taxon>Pseudomonadati</taxon>
        <taxon>Pseudomonadota</taxon>
        <taxon>Alphaproteobacteria</taxon>
        <taxon>Sphingomonadales</taxon>
        <taxon>Sphingomonadaceae</taxon>
        <taxon>Sphingopyxis</taxon>
    </lineage>
</organism>
<protein>
    <submittedName>
        <fullName evidence="2">Uncharacterized protein</fullName>
    </submittedName>
</protein>
<evidence type="ECO:0000313" key="2">
    <source>
        <dbReference type="EMBL" id="OWQ96155.1"/>
    </source>
</evidence>
<evidence type="ECO:0000313" key="3">
    <source>
        <dbReference type="Proteomes" id="UP000197361"/>
    </source>
</evidence>
<feature type="region of interest" description="Disordered" evidence="1">
    <location>
        <begin position="1"/>
        <end position="20"/>
    </location>
</feature>
<dbReference type="Proteomes" id="UP000197361">
    <property type="component" value="Unassembled WGS sequence"/>
</dbReference>
<dbReference type="AlphaFoldDB" id="A0A246JT18"/>
<comment type="caution">
    <text evidence="2">The sequence shown here is derived from an EMBL/GenBank/DDBJ whole genome shotgun (WGS) entry which is preliminary data.</text>
</comment>
<dbReference type="EMBL" id="NISK01000003">
    <property type="protein sequence ID" value="OWQ96155.1"/>
    <property type="molecule type" value="Genomic_DNA"/>
</dbReference>
<reference evidence="2 3" key="1">
    <citation type="journal article" date="2010" name="Int. J. Syst. Evol. Microbiol.">
        <title>Sphingopyxis bauzanensis sp. nov., a psychrophilic bacterium isolated from soil.</title>
        <authorList>
            <person name="Zhang D.C."/>
            <person name="Liu H.C."/>
            <person name="Xin Y.H."/>
            <person name="Zhou Y.G."/>
            <person name="Schinner F."/>
            <person name="Margesin R."/>
        </authorList>
    </citation>
    <scope>NUCLEOTIDE SEQUENCE [LARGE SCALE GENOMIC DNA]</scope>
    <source>
        <strain evidence="2 3">DSM 22271</strain>
    </source>
</reference>